<protein>
    <recommendedName>
        <fullName evidence="4">Flp pilus assembly protein, pilin Flp</fullName>
    </recommendedName>
</protein>
<evidence type="ECO:0000313" key="2">
    <source>
        <dbReference type="EMBL" id="GGO27984.1"/>
    </source>
</evidence>
<accession>A0A917YJP0</accession>
<dbReference type="Proteomes" id="UP000598196">
    <property type="component" value="Unassembled WGS sequence"/>
</dbReference>
<keyword evidence="3" id="KW-1185">Reference proteome</keyword>
<organism evidence="2 3">
    <name type="scientific">Gemmobacter aquaticus</name>
    <dbReference type="NCBI Taxonomy" id="490185"/>
    <lineage>
        <taxon>Bacteria</taxon>
        <taxon>Pseudomonadati</taxon>
        <taxon>Pseudomonadota</taxon>
        <taxon>Alphaproteobacteria</taxon>
        <taxon>Rhodobacterales</taxon>
        <taxon>Paracoccaceae</taxon>
        <taxon>Gemmobacter</taxon>
    </lineage>
</organism>
<evidence type="ECO:0000313" key="3">
    <source>
        <dbReference type="Proteomes" id="UP000598196"/>
    </source>
</evidence>
<name>A0A917YJP0_9RHOB</name>
<gene>
    <name evidence="2" type="ORF">GCM10010991_10320</name>
</gene>
<keyword evidence="1" id="KW-1133">Transmembrane helix</keyword>
<evidence type="ECO:0000256" key="1">
    <source>
        <dbReference type="SAM" id="Phobius"/>
    </source>
</evidence>
<dbReference type="RefSeq" id="WP_170246193.1">
    <property type="nucleotide sequence ID" value="NZ_BMLP01000001.1"/>
</dbReference>
<feature type="transmembrane region" description="Helical" evidence="1">
    <location>
        <begin position="20"/>
        <end position="41"/>
    </location>
</feature>
<keyword evidence="1" id="KW-0812">Transmembrane</keyword>
<proteinExistence type="predicted"/>
<reference evidence="2 3" key="1">
    <citation type="journal article" date="2014" name="Int. J. Syst. Evol. Microbiol.">
        <title>Complete genome sequence of Corynebacterium casei LMG S-19264T (=DSM 44701T), isolated from a smear-ripened cheese.</title>
        <authorList>
            <consortium name="US DOE Joint Genome Institute (JGI-PGF)"/>
            <person name="Walter F."/>
            <person name="Albersmeier A."/>
            <person name="Kalinowski J."/>
            <person name="Ruckert C."/>
        </authorList>
    </citation>
    <scope>NUCLEOTIDE SEQUENCE [LARGE SCALE GENOMIC DNA]</scope>
    <source>
        <strain evidence="2 3">CGMCC 1.7029</strain>
    </source>
</reference>
<evidence type="ECO:0008006" key="4">
    <source>
        <dbReference type="Google" id="ProtNLM"/>
    </source>
</evidence>
<sequence>MQRLKTFLAAEDGAVTVDFTVLTAVIVVVAVAVGVLIIAGASDAATSIAQSIIDYLHS</sequence>
<keyword evidence="1" id="KW-0472">Membrane</keyword>
<dbReference type="AlphaFoldDB" id="A0A917YJP0"/>
<dbReference type="EMBL" id="BMLP01000001">
    <property type="protein sequence ID" value="GGO27984.1"/>
    <property type="molecule type" value="Genomic_DNA"/>
</dbReference>
<comment type="caution">
    <text evidence="2">The sequence shown here is derived from an EMBL/GenBank/DDBJ whole genome shotgun (WGS) entry which is preliminary data.</text>
</comment>